<dbReference type="SUPFAM" id="SSF52540">
    <property type="entry name" value="P-loop containing nucleoside triphosphate hydrolases"/>
    <property type="match status" value="1"/>
</dbReference>
<dbReference type="Gene3D" id="3.40.50.300">
    <property type="entry name" value="P-loop containing nucleotide triphosphate hydrolases"/>
    <property type="match status" value="1"/>
</dbReference>
<organism evidence="2">
    <name type="scientific">Timema californicum</name>
    <name type="common">California timema</name>
    <name type="synonym">Walking stick</name>
    <dbReference type="NCBI Taxonomy" id="61474"/>
    <lineage>
        <taxon>Eukaryota</taxon>
        <taxon>Metazoa</taxon>
        <taxon>Ecdysozoa</taxon>
        <taxon>Arthropoda</taxon>
        <taxon>Hexapoda</taxon>
        <taxon>Insecta</taxon>
        <taxon>Pterygota</taxon>
        <taxon>Neoptera</taxon>
        <taxon>Polyneoptera</taxon>
        <taxon>Phasmatodea</taxon>
        <taxon>Timematodea</taxon>
        <taxon>Timematoidea</taxon>
        <taxon>Timematidae</taxon>
        <taxon>Timema</taxon>
    </lineage>
</organism>
<reference evidence="2" key="1">
    <citation type="submission" date="2020-11" db="EMBL/GenBank/DDBJ databases">
        <authorList>
            <person name="Tran Van P."/>
        </authorList>
    </citation>
    <scope>NUCLEOTIDE SEQUENCE</scope>
</reference>
<evidence type="ECO:0000313" key="2">
    <source>
        <dbReference type="EMBL" id="CAD7579777.1"/>
    </source>
</evidence>
<dbReference type="InterPro" id="IPR027417">
    <property type="entry name" value="P-loop_NTPase"/>
</dbReference>
<dbReference type="InterPro" id="IPR026082">
    <property type="entry name" value="ABCA"/>
</dbReference>
<protein>
    <submittedName>
        <fullName evidence="2">(California timema) hypothetical protein</fullName>
    </submittedName>
</protein>
<proteinExistence type="predicted"/>
<evidence type="ECO:0000259" key="1">
    <source>
        <dbReference type="Pfam" id="PF00005"/>
    </source>
</evidence>
<dbReference type="InterPro" id="IPR003439">
    <property type="entry name" value="ABC_transporter-like_ATP-bd"/>
</dbReference>
<dbReference type="AlphaFoldDB" id="A0A7R9JI83"/>
<dbReference type="GO" id="GO:0140359">
    <property type="term" value="F:ABC-type transporter activity"/>
    <property type="evidence" value="ECO:0007669"/>
    <property type="project" value="InterPro"/>
</dbReference>
<gene>
    <name evidence="2" type="ORF">TCMB3V08_LOCUS12310</name>
</gene>
<name>A0A7R9JI83_TIMCA</name>
<dbReference type="GO" id="GO:0005524">
    <property type="term" value="F:ATP binding"/>
    <property type="evidence" value="ECO:0007669"/>
    <property type="project" value="InterPro"/>
</dbReference>
<dbReference type="PANTHER" id="PTHR19229">
    <property type="entry name" value="ATP-BINDING CASSETTE TRANSPORTER SUBFAMILY A ABCA"/>
    <property type="match status" value="1"/>
</dbReference>
<dbReference type="GO" id="GO:0016020">
    <property type="term" value="C:membrane"/>
    <property type="evidence" value="ECO:0007669"/>
    <property type="project" value="InterPro"/>
</dbReference>
<dbReference type="Pfam" id="PF00005">
    <property type="entry name" value="ABC_tran"/>
    <property type="match status" value="1"/>
</dbReference>
<dbReference type="GO" id="GO:0005319">
    <property type="term" value="F:lipid transporter activity"/>
    <property type="evidence" value="ECO:0007669"/>
    <property type="project" value="TreeGrafter"/>
</dbReference>
<dbReference type="PANTHER" id="PTHR19229:SF250">
    <property type="entry name" value="ABC TRANSPORTER DOMAIN-CONTAINING PROTEIN-RELATED"/>
    <property type="match status" value="1"/>
</dbReference>
<accession>A0A7R9JI83</accession>
<dbReference type="GO" id="GO:0016887">
    <property type="term" value="F:ATP hydrolysis activity"/>
    <property type="evidence" value="ECO:0007669"/>
    <property type="project" value="InterPro"/>
</dbReference>
<feature type="domain" description="ABC transporter" evidence="1">
    <location>
        <begin position="8"/>
        <end position="61"/>
    </location>
</feature>
<sequence length="289" mass="32093">MKGLTKQEANSEANDLLNKLNMREKRHNKPHELSGGMKRKVSLGIALVGISKVLVLDEPTSGMDPEARREIWDLLLVKVLAAHNSCVTISVHTQHEQGTHRSVRGRHDMSHLTATVFIKSMRGSRTILITTHFMEEADVLGDRIAIMDHGRVHCYGTSLFLKKLYGAGYHLKLMKQENCNIELVSKLVHEHVPSSTLKSDLGSELWFNLPSDQTAQFPDLFDALERGREEIGVGGLSVAVTTLEEVFLSLYSQKIPRANTALTQAPLWPPMSPKCVCTLEDSASVNPVP</sequence>
<dbReference type="EMBL" id="OE193880">
    <property type="protein sequence ID" value="CAD7579777.1"/>
    <property type="molecule type" value="Genomic_DNA"/>
</dbReference>